<evidence type="ECO:0000313" key="14">
    <source>
        <dbReference type="EMBL" id="QHN75997.1"/>
    </source>
</evidence>
<dbReference type="InterPro" id="IPR003591">
    <property type="entry name" value="Leu-rich_rpt_typical-subtyp"/>
</dbReference>
<dbReference type="SUPFAM" id="SSF56112">
    <property type="entry name" value="Protein kinase-like (PK-like)"/>
    <property type="match status" value="1"/>
</dbReference>
<dbReference type="FunFam" id="3.80.10.10:FF:000129">
    <property type="entry name" value="Leucine-rich repeat receptor-like kinase"/>
    <property type="match status" value="1"/>
</dbReference>
<dbReference type="Gene3D" id="2.60.120.430">
    <property type="entry name" value="Galactose-binding lectin"/>
    <property type="match status" value="1"/>
</dbReference>
<keyword evidence="11" id="KW-0547">Nucleotide-binding</keyword>
<dbReference type="GO" id="GO:0004672">
    <property type="term" value="F:protein kinase activity"/>
    <property type="evidence" value="ECO:0007669"/>
    <property type="project" value="InterPro"/>
</dbReference>
<dbReference type="FunFam" id="3.30.200.20:FF:000394">
    <property type="entry name" value="Leucine-rich repeat receptor-like protein kinase"/>
    <property type="match status" value="1"/>
</dbReference>
<evidence type="ECO:0000256" key="7">
    <source>
        <dbReference type="ARBA" id="ARBA00022989"/>
    </source>
</evidence>
<name>A0A6B9V3S0_ARAHY</name>
<dbReference type="GO" id="GO:0016020">
    <property type="term" value="C:membrane"/>
    <property type="evidence" value="ECO:0007669"/>
    <property type="project" value="UniProtKB-SubCell"/>
</dbReference>
<keyword evidence="14" id="KW-0675">Receptor</keyword>
<dbReference type="PROSITE" id="PS50011">
    <property type="entry name" value="PROTEIN_KINASE_DOM"/>
    <property type="match status" value="1"/>
</dbReference>
<feature type="transmembrane region" description="Helical" evidence="12">
    <location>
        <begin position="545"/>
        <end position="569"/>
    </location>
</feature>
<dbReference type="PROSITE" id="PS00107">
    <property type="entry name" value="PROTEIN_KINASE_ATP"/>
    <property type="match status" value="1"/>
</dbReference>
<dbReference type="EC" id="2.7.11.1" evidence="2"/>
<evidence type="ECO:0000256" key="2">
    <source>
        <dbReference type="ARBA" id="ARBA00012513"/>
    </source>
</evidence>
<evidence type="ECO:0000256" key="9">
    <source>
        <dbReference type="ARBA" id="ARBA00047899"/>
    </source>
</evidence>
<dbReference type="EMBL" id="CP031001">
    <property type="protein sequence ID" value="QHN75997.1"/>
    <property type="molecule type" value="Genomic_DNA"/>
</dbReference>
<evidence type="ECO:0000256" key="5">
    <source>
        <dbReference type="ARBA" id="ARBA00022729"/>
    </source>
</evidence>
<comment type="catalytic activity">
    <reaction evidence="9">
        <text>L-threonyl-[protein] + ATP = O-phospho-L-threonyl-[protein] + ADP + H(+)</text>
        <dbReference type="Rhea" id="RHEA:46608"/>
        <dbReference type="Rhea" id="RHEA-COMP:11060"/>
        <dbReference type="Rhea" id="RHEA-COMP:11605"/>
        <dbReference type="ChEBI" id="CHEBI:15378"/>
        <dbReference type="ChEBI" id="CHEBI:30013"/>
        <dbReference type="ChEBI" id="CHEBI:30616"/>
        <dbReference type="ChEBI" id="CHEBI:61977"/>
        <dbReference type="ChEBI" id="CHEBI:456216"/>
        <dbReference type="EC" id="2.7.11.1"/>
    </reaction>
</comment>
<keyword evidence="14" id="KW-0418">Kinase</keyword>
<dbReference type="InterPro" id="IPR017441">
    <property type="entry name" value="Protein_kinase_ATP_BS"/>
</dbReference>
<dbReference type="GO" id="GO:0005524">
    <property type="term" value="F:ATP binding"/>
    <property type="evidence" value="ECO:0007669"/>
    <property type="project" value="UniProtKB-UniRule"/>
</dbReference>
<keyword evidence="11" id="KW-0067">ATP-binding</keyword>
<dbReference type="InterPro" id="IPR011009">
    <property type="entry name" value="Kinase-like_dom_sf"/>
</dbReference>
<feature type="transmembrane region" description="Helical" evidence="12">
    <location>
        <begin position="29"/>
        <end position="49"/>
    </location>
</feature>
<dbReference type="Proteomes" id="UP000464620">
    <property type="component" value="Chromosome B09"/>
</dbReference>
<dbReference type="PRINTS" id="PR00019">
    <property type="entry name" value="LEURICHRPT"/>
</dbReference>
<dbReference type="Gene3D" id="3.80.10.10">
    <property type="entry name" value="Ribonuclease Inhibitor"/>
    <property type="match status" value="1"/>
</dbReference>
<dbReference type="PROSITE" id="PS51450">
    <property type="entry name" value="LRR"/>
    <property type="match status" value="1"/>
</dbReference>
<comment type="subcellular location">
    <subcellularLocation>
        <location evidence="1">Membrane</location>
        <topology evidence="1">Single-pass membrane protein</topology>
    </subcellularLocation>
</comment>
<dbReference type="SMART" id="SM00369">
    <property type="entry name" value="LRR_TYP"/>
    <property type="match status" value="2"/>
</dbReference>
<dbReference type="InterPro" id="IPR024788">
    <property type="entry name" value="Malectin-like_Carb-bd_dom"/>
</dbReference>
<dbReference type="PANTHER" id="PTHR45631">
    <property type="entry name" value="OS07G0107800 PROTEIN-RELATED"/>
    <property type="match status" value="1"/>
</dbReference>
<evidence type="ECO:0000256" key="6">
    <source>
        <dbReference type="ARBA" id="ARBA00022737"/>
    </source>
</evidence>
<keyword evidence="4 12" id="KW-0812">Transmembrane</keyword>
<evidence type="ECO:0000256" key="11">
    <source>
        <dbReference type="PROSITE-ProRule" id="PRU10141"/>
    </source>
</evidence>
<keyword evidence="14" id="KW-0808">Transferase</keyword>
<feature type="binding site" evidence="11">
    <location>
        <position position="632"/>
    </location>
    <ligand>
        <name>ATP</name>
        <dbReference type="ChEBI" id="CHEBI:30616"/>
    </ligand>
</feature>
<dbReference type="Gene3D" id="3.30.200.20">
    <property type="entry name" value="Phosphorylase Kinase, domain 1"/>
    <property type="match status" value="1"/>
</dbReference>
<evidence type="ECO:0000313" key="15">
    <source>
        <dbReference type="Proteomes" id="UP000464620"/>
    </source>
</evidence>
<evidence type="ECO:0000256" key="8">
    <source>
        <dbReference type="ARBA" id="ARBA00023136"/>
    </source>
</evidence>
<dbReference type="InterPro" id="IPR001611">
    <property type="entry name" value="Leu-rich_rpt"/>
</dbReference>
<evidence type="ECO:0000256" key="3">
    <source>
        <dbReference type="ARBA" id="ARBA00022614"/>
    </source>
</evidence>
<feature type="domain" description="Protein kinase" evidence="13">
    <location>
        <begin position="604"/>
        <end position="695"/>
    </location>
</feature>
<gene>
    <name evidence="14" type="ORF">DS421_19g640100</name>
</gene>
<reference evidence="14 15" key="1">
    <citation type="submission" date="2020-01" db="EMBL/GenBank/DDBJ databases">
        <title>Genome sequence of Arachis hypogaea, cultivar Shitouqi.</title>
        <authorList>
            <person name="Zhuang W."/>
            <person name="Chen H."/>
            <person name="Varshney R."/>
            <person name="Wang D."/>
            <person name="Ming R."/>
        </authorList>
    </citation>
    <scope>NUCLEOTIDE SEQUENCE [LARGE SCALE GENOMIC DNA]</scope>
    <source>
        <tissue evidence="14">Young leaf</tissue>
    </source>
</reference>
<dbReference type="Pfam" id="PF12819">
    <property type="entry name" value="Malectin_like"/>
    <property type="match status" value="1"/>
</dbReference>
<dbReference type="AlphaFoldDB" id="A0A6B9V3S0"/>
<dbReference type="Pfam" id="PF13855">
    <property type="entry name" value="LRR_8"/>
    <property type="match status" value="1"/>
</dbReference>
<evidence type="ECO:0000256" key="10">
    <source>
        <dbReference type="ARBA" id="ARBA00048679"/>
    </source>
</evidence>
<keyword evidence="5" id="KW-0732">Signal</keyword>
<comment type="catalytic activity">
    <reaction evidence="10">
        <text>L-seryl-[protein] + ATP = O-phospho-L-seryl-[protein] + ADP + H(+)</text>
        <dbReference type="Rhea" id="RHEA:17989"/>
        <dbReference type="Rhea" id="RHEA-COMP:9863"/>
        <dbReference type="Rhea" id="RHEA-COMP:11604"/>
        <dbReference type="ChEBI" id="CHEBI:15378"/>
        <dbReference type="ChEBI" id="CHEBI:29999"/>
        <dbReference type="ChEBI" id="CHEBI:30616"/>
        <dbReference type="ChEBI" id="CHEBI:83421"/>
        <dbReference type="ChEBI" id="CHEBI:456216"/>
        <dbReference type="EC" id="2.7.11.1"/>
    </reaction>
</comment>
<accession>A0A6B9V3S0</accession>
<organism evidence="14 15">
    <name type="scientific">Arachis hypogaea</name>
    <name type="common">Peanut</name>
    <dbReference type="NCBI Taxonomy" id="3818"/>
    <lineage>
        <taxon>Eukaryota</taxon>
        <taxon>Viridiplantae</taxon>
        <taxon>Streptophyta</taxon>
        <taxon>Embryophyta</taxon>
        <taxon>Tracheophyta</taxon>
        <taxon>Spermatophyta</taxon>
        <taxon>Magnoliopsida</taxon>
        <taxon>eudicotyledons</taxon>
        <taxon>Gunneridae</taxon>
        <taxon>Pentapetalae</taxon>
        <taxon>rosids</taxon>
        <taxon>fabids</taxon>
        <taxon>Fabales</taxon>
        <taxon>Fabaceae</taxon>
        <taxon>Papilionoideae</taxon>
        <taxon>50 kb inversion clade</taxon>
        <taxon>dalbergioids sensu lato</taxon>
        <taxon>Dalbergieae</taxon>
        <taxon>Pterocarpus clade</taxon>
        <taxon>Arachis</taxon>
    </lineage>
</organism>
<evidence type="ECO:0000259" key="13">
    <source>
        <dbReference type="PROSITE" id="PS50011"/>
    </source>
</evidence>
<protein>
    <recommendedName>
        <fullName evidence="2">non-specific serine/threonine protein kinase</fullName>
        <ecNumber evidence="2">2.7.11.1</ecNumber>
    </recommendedName>
</protein>
<keyword evidence="8 12" id="KW-0472">Membrane</keyword>
<keyword evidence="6" id="KW-0677">Repeat</keyword>
<dbReference type="InterPro" id="IPR000719">
    <property type="entry name" value="Prot_kinase_dom"/>
</dbReference>
<dbReference type="InterPro" id="IPR001245">
    <property type="entry name" value="Ser-Thr/Tyr_kinase_cat_dom"/>
</dbReference>
<dbReference type="SUPFAM" id="SSF52058">
    <property type="entry name" value="L domain-like"/>
    <property type="match status" value="1"/>
</dbReference>
<dbReference type="InterPro" id="IPR032675">
    <property type="entry name" value="LRR_dom_sf"/>
</dbReference>
<evidence type="ECO:0000256" key="4">
    <source>
        <dbReference type="ARBA" id="ARBA00022692"/>
    </source>
</evidence>
<proteinExistence type="predicted"/>
<keyword evidence="7 12" id="KW-1133">Transmembrane helix</keyword>
<dbReference type="PANTHER" id="PTHR45631:SF212">
    <property type="entry name" value="PROTEIN KINASE DOMAIN-CONTAINING PROTEIN"/>
    <property type="match status" value="1"/>
</dbReference>
<keyword evidence="3" id="KW-0433">Leucine-rich repeat</keyword>
<evidence type="ECO:0000256" key="12">
    <source>
        <dbReference type="SAM" id="Phobius"/>
    </source>
</evidence>
<evidence type="ECO:0000256" key="1">
    <source>
        <dbReference type="ARBA" id="ARBA00004167"/>
    </source>
</evidence>
<sequence>MVEFSGHHQPLDLQILWFLFLSNMERAIIIYYGVLLLTLLCASFIYALVPNTTNIPGFITIDCGSSKEYLDEETGIWYETDKSLVETGKNWKVPGSSNLNDPYFGKPSRTVRCFPEGVRNCYTLRAPQQQRYLIRAIFTYANYDAKNQSMTFDIHLGVNSWATVSLDSNLYWSFTEIIYTHTSDSIQVCLVKTGQSTPCISSLELRPLNTSVYALNSTTNPQSLLCYQSRIDVASLTSPQYMRYRDDVYDRIWRYDRDVDTWRSLVLDDNSTAIDVDAYKLPSQVMKTAAQSLNMSHPLELGLSTLLIDLDDATEYYVYFHFVEIQKLTAGKKRLINIALNSQSILSQPLVLEYLKPVTVGSSYTAQVNATFSISAALGSEAPPILNAFEVYKLITQIDSPTDPRDVGGMRDIKSAYQISRLSWQGDPCLPDQFAWEGLTCNYQTNPRITSLNLSSSKLRGKINSSFSYLTELEYLDLSNNELEGSLPEFLADLSRLKVLNLTGNNLSGLIPKALRKKVADASLQLSVGGNPNLCVKDSCNNKKFVTPLMASLAAALILILLIAGFWIFQRRRKQKEAHIIKEGASLKLKQAAFTYNEILSITDNFKTMIGEGGFGKVYFGILPDHTQVAIKLLSPSSRQGYTEFQSEVHLHSLIRHRNLVSLVGYCDEGENKALIYEYMSNGNLRQHLSKWMEY</sequence>
<dbReference type="Pfam" id="PF07714">
    <property type="entry name" value="PK_Tyr_Ser-Thr"/>
    <property type="match status" value="1"/>
</dbReference>